<sequence>MDTIDRTLLAELTRDAAQSYARLGEAVGLSAPAAHDRVRKLRKGGALHAVEARINPHAVGKTLLAFVHVDTSGWGKSPALMALADLPEVEEIHSVTGDTCMLLKVRVTDSEALEGFLARLYAIEDVTATRSYVALSTYLERPPQAGITADLTIRQDRAAR</sequence>
<keyword evidence="3" id="KW-0804">Transcription</keyword>
<accession>A0A2C9CPM1</accession>
<evidence type="ECO:0000256" key="3">
    <source>
        <dbReference type="ARBA" id="ARBA00023163"/>
    </source>
</evidence>
<gene>
    <name evidence="5" type="ORF">SAMN06273572_1011023</name>
</gene>
<evidence type="ECO:0000256" key="2">
    <source>
        <dbReference type="ARBA" id="ARBA00023125"/>
    </source>
</evidence>
<dbReference type="GO" id="GO:0043200">
    <property type="term" value="P:response to amino acid"/>
    <property type="evidence" value="ECO:0007669"/>
    <property type="project" value="TreeGrafter"/>
</dbReference>
<dbReference type="PANTHER" id="PTHR30154:SF53">
    <property type="entry name" value="HTH-TYPE TRANSCRIPTIONAL REGULATOR LRPC"/>
    <property type="match status" value="1"/>
</dbReference>
<dbReference type="Pfam" id="PF13404">
    <property type="entry name" value="HTH_AsnC-type"/>
    <property type="match status" value="1"/>
</dbReference>
<dbReference type="AlphaFoldDB" id="A0A2C9CPM1"/>
<organism evidence="5 6">
    <name type="scientific">Pontivivens marinum</name>
    <dbReference type="NCBI Taxonomy" id="1690039"/>
    <lineage>
        <taxon>Bacteria</taxon>
        <taxon>Pseudomonadati</taxon>
        <taxon>Pseudomonadota</taxon>
        <taxon>Alphaproteobacteria</taxon>
        <taxon>Rhodobacterales</taxon>
        <taxon>Paracoccaceae</taxon>
        <taxon>Pontivivens</taxon>
    </lineage>
</organism>
<dbReference type="Gene3D" id="1.10.10.10">
    <property type="entry name" value="Winged helix-like DNA-binding domain superfamily/Winged helix DNA-binding domain"/>
    <property type="match status" value="1"/>
</dbReference>
<dbReference type="InterPro" id="IPR000485">
    <property type="entry name" value="AsnC-type_HTH_dom"/>
</dbReference>
<evidence type="ECO:0000313" key="6">
    <source>
        <dbReference type="Proteomes" id="UP000220034"/>
    </source>
</evidence>
<dbReference type="GO" id="GO:0043565">
    <property type="term" value="F:sequence-specific DNA binding"/>
    <property type="evidence" value="ECO:0007669"/>
    <property type="project" value="InterPro"/>
</dbReference>
<evidence type="ECO:0000313" key="5">
    <source>
        <dbReference type="EMBL" id="SOH93168.1"/>
    </source>
</evidence>
<dbReference type="GO" id="GO:0005829">
    <property type="term" value="C:cytosol"/>
    <property type="evidence" value="ECO:0007669"/>
    <property type="project" value="TreeGrafter"/>
</dbReference>
<dbReference type="PANTHER" id="PTHR30154">
    <property type="entry name" value="LEUCINE-RESPONSIVE REGULATORY PROTEIN"/>
    <property type="match status" value="1"/>
</dbReference>
<dbReference type="SMART" id="SM00344">
    <property type="entry name" value="HTH_ASNC"/>
    <property type="match status" value="1"/>
</dbReference>
<dbReference type="InterPro" id="IPR011008">
    <property type="entry name" value="Dimeric_a/b-barrel"/>
</dbReference>
<reference evidence="6" key="1">
    <citation type="submission" date="2017-09" db="EMBL/GenBank/DDBJ databases">
        <authorList>
            <person name="Varghese N."/>
            <person name="Submissions S."/>
        </authorList>
    </citation>
    <scope>NUCLEOTIDE SEQUENCE [LARGE SCALE GENOMIC DNA]</scope>
    <source>
        <strain evidence="6">C7</strain>
    </source>
</reference>
<feature type="domain" description="HTH asnC-type" evidence="4">
    <location>
        <begin position="1"/>
        <end position="62"/>
    </location>
</feature>
<dbReference type="Proteomes" id="UP000220034">
    <property type="component" value="Unassembled WGS sequence"/>
</dbReference>
<dbReference type="SUPFAM" id="SSF46785">
    <property type="entry name" value="Winged helix' DNA-binding domain"/>
    <property type="match status" value="1"/>
</dbReference>
<keyword evidence="2 5" id="KW-0238">DNA-binding</keyword>
<evidence type="ECO:0000259" key="4">
    <source>
        <dbReference type="PROSITE" id="PS50956"/>
    </source>
</evidence>
<keyword evidence="1" id="KW-0805">Transcription regulation</keyword>
<keyword evidence="6" id="KW-1185">Reference proteome</keyword>
<name>A0A2C9CPM1_9RHOB</name>
<dbReference type="InterPro" id="IPR019888">
    <property type="entry name" value="Tscrpt_reg_AsnC-like"/>
</dbReference>
<dbReference type="PRINTS" id="PR00033">
    <property type="entry name" value="HTHASNC"/>
</dbReference>
<dbReference type="PROSITE" id="PS50956">
    <property type="entry name" value="HTH_ASNC_2"/>
    <property type="match status" value="1"/>
</dbReference>
<evidence type="ECO:0000256" key="1">
    <source>
        <dbReference type="ARBA" id="ARBA00023015"/>
    </source>
</evidence>
<protein>
    <submittedName>
        <fullName evidence="5">DNA-binding transcriptional regulator, Lrp family</fullName>
    </submittedName>
</protein>
<dbReference type="Gene3D" id="3.30.70.920">
    <property type="match status" value="1"/>
</dbReference>
<dbReference type="InterPro" id="IPR036390">
    <property type="entry name" value="WH_DNA-bd_sf"/>
</dbReference>
<dbReference type="Pfam" id="PF01037">
    <property type="entry name" value="AsnC_trans_reg"/>
    <property type="match status" value="1"/>
</dbReference>
<dbReference type="EMBL" id="OCTN01000001">
    <property type="protein sequence ID" value="SOH93168.1"/>
    <property type="molecule type" value="Genomic_DNA"/>
</dbReference>
<dbReference type="InterPro" id="IPR036388">
    <property type="entry name" value="WH-like_DNA-bd_sf"/>
</dbReference>
<dbReference type="InterPro" id="IPR019887">
    <property type="entry name" value="Tscrpt_reg_AsnC/Lrp_C"/>
</dbReference>
<dbReference type="SUPFAM" id="SSF54909">
    <property type="entry name" value="Dimeric alpha+beta barrel"/>
    <property type="match status" value="1"/>
</dbReference>
<dbReference type="RefSeq" id="WP_219617978.1">
    <property type="nucleotide sequence ID" value="NZ_OCTN01000001.1"/>
</dbReference>
<proteinExistence type="predicted"/>